<name>A0A914C902_9BILA</name>
<feature type="region of interest" description="Disordered" evidence="1">
    <location>
        <begin position="1"/>
        <end position="24"/>
    </location>
</feature>
<sequence length="356" mass="41240">MELEENLDDQASSSNSSGTLPAAVQADENTANFYSQFNDEEFKHEQNEKASVFGPGGVALPRLSELPELVHNDQIKIMCFTWNICAKPASGLKRMHELFEKIPINDRPDVIAIALQELPNATLKFHNRMVSGIGDAIQSTHRVFCWVRKWTQMLIVFMKKRLCFYTSKPEYQFVSNGRLKNRIADYTKMAKMFNFLSLRPKHDHHRLVHPMKNADHIFWFGDLNFRLMNPDHVLDIVMKLGQNRAFRAVAQYKELLESDELSLGRANGTVFEDFQEGIIMFPPTYKFLTGTHHYVRRRVPAYTDRVVYWSKTGTSITPIRYDCVWDITLSDHKPVYCIFAVKVMENKVPTLTSRRV</sequence>
<evidence type="ECO:0000313" key="4">
    <source>
        <dbReference type="WBParaSite" id="ACRNAN_Path_625.g2322.t1"/>
    </source>
</evidence>
<reference evidence="4" key="1">
    <citation type="submission" date="2022-11" db="UniProtKB">
        <authorList>
            <consortium name="WormBaseParasite"/>
        </authorList>
    </citation>
    <scope>IDENTIFICATION</scope>
</reference>
<feature type="compositionally biased region" description="Polar residues" evidence="1">
    <location>
        <begin position="9"/>
        <end position="19"/>
    </location>
</feature>
<keyword evidence="3" id="KW-1185">Reference proteome</keyword>
<dbReference type="SUPFAM" id="SSF56219">
    <property type="entry name" value="DNase I-like"/>
    <property type="match status" value="1"/>
</dbReference>
<dbReference type="Proteomes" id="UP000887540">
    <property type="component" value="Unplaced"/>
</dbReference>
<dbReference type="GO" id="GO:0046856">
    <property type="term" value="P:phosphatidylinositol dephosphorylation"/>
    <property type="evidence" value="ECO:0007669"/>
    <property type="project" value="InterPro"/>
</dbReference>
<dbReference type="PANTHER" id="PTHR11200:SF275">
    <property type="entry name" value="LD06095P"/>
    <property type="match status" value="1"/>
</dbReference>
<dbReference type="InterPro" id="IPR046985">
    <property type="entry name" value="IP5"/>
</dbReference>
<dbReference type="PANTHER" id="PTHR11200">
    <property type="entry name" value="INOSITOL 5-PHOSPHATASE"/>
    <property type="match status" value="1"/>
</dbReference>
<dbReference type="SMART" id="SM00128">
    <property type="entry name" value="IPPc"/>
    <property type="match status" value="1"/>
</dbReference>
<dbReference type="GO" id="GO:0005886">
    <property type="term" value="C:plasma membrane"/>
    <property type="evidence" value="ECO:0007669"/>
    <property type="project" value="TreeGrafter"/>
</dbReference>
<evidence type="ECO:0000313" key="3">
    <source>
        <dbReference type="Proteomes" id="UP000887540"/>
    </source>
</evidence>
<dbReference type="Gene3D" id="3.60.10.10">
    <property type="entry name" value="Endonuclease/exonuclease/phosphatase"/>
    <property type="match status" value="2"/>
</dbReference>
<accession>A0A914C902</accession>
<organism evidence="3 4">
    <name type="scientific">Acrobeloides nanus</name>
    <dbReference type="NCBI Taxonomy" id="290746"/>
    <lineage>
        <taxon>Eukaryota</taxon>
        <taxon>Metazoa</taxon>
        <taxon>Ecdysozoa</taxon>
        <taxon>Nematoda</taxon>
        <taxon>Chromadorea</taxon>
        <taxon>Rhabditida</taxon>
        <taxon>Tylenchina</taxon>
        <taxon>Cephalobomorpha</taxon>
        <taxon>Cephaloboidea</taxon>
        <taxon>Cephalobidae</taxon>
        <taxon>Acrobeloides</taxon>
    </lineage>
</organism>
<evidence type="ECO:0000259" key="2">
    <source>
        <dbReference type="SMART" id="SM00128"/>
    </source>
</evidence>
<dbReference type="InterPro" id="IPR000300">
    <property type="entry name" value="IPPc"/>
</dbReference>
<dbReference type="GO" id="GO:0001726">
    <property type="term" value="C:ruffle"/>
    <property type="evidence" value="ECO:0007669"/>
    <property type="project" value="TreeGrafter"/>
</dbReference>
<dbReference type="WBParaSite" id="ACRNAN_Path_625.g2322.t1">
    <property type="protein sequence ID" value="ACRNAN_Path_625.g2322.t1"/>
    <property type="gene ID" value="ACRNAN_Path_625.g2322"/>
</dbReference>
<dbReference type="GO" id="GO:0005737">
    <property type="term" value="C:cytoplasm"/>
    <property type="evidence" value="ECO:0007669"/>
    <property type="project" value="TreeGrafter"/>
</dbReference>
<dbReference type="InterPro" id="IPR036691">
    <property type="entry name" value="Endo/exonu/phosph_ase_sf"/>
</dbReference>
<evidence type="ECO:0000256" key="1">
    <source>
        <dbReference type="SAM" id="MobiDB-lite"/>
    </source>
</evidence>
<dbReference type="GO" id="GO:0004439">
    <property type="term" value="F:phosphatidylinositol-4,5-bisphosphate 5-phosphatase activity"/>
    <property type="evidence" value="ECO:0007669"/>
    <property type="project" value="TreeGrafter"/>
</dbReference>
<proteinExistence type="predicted"/>
<dbReference type="Pfam" id="PF22669">
    <property type="entry name" value="Exo_endo_phos2"/>
    <property type="match status" value="1"/>
</dbReference>
<feature type="domain" description="Inositol polyphosphate-related phosphatase" evidence="2">
    <location>
        <begin position="73"/>
        <end position="347"/>
    </location>
</feature>
<protein>
    <submittedName>
        <fullName evidence="4">Inositol polyphosphate-related phosphatase domain-containing protein</fullName>
    </submittedName>
</protein>
<dbReference type="AlphaFoldDB" id="A0A914C902"/>